<dbReference type="Pfam" id="PF00728">
    <property type="entry name" value="Glyco_hydro_20"/>
    <property type="match status" value="1"/>
</dbReference>
<dbReference type="InterPro" id="IPR017853">
    <property type="entry name" value="GH"/>
</dbReference>
<evidence type="ECO:0000313" key="10">
    <source>
        <dbReference type="EMBL" id="MFC5409563.1"/>
    </source>
</evidence>
<keyword evidence="11" id="KW-1185">Reference proteome</keyword>
<dbReference type="InterPro" id="IPR015882">
    <property type="entry name" value="HEX_bac_N"/>
</dbReference>
<dbReference type="RefSeq" id="WP_379843712.1">
    <property type="nucleotide sequence ID" value="NZ_JBHSMA010000002.1"/>
</dbReference>
<name>A0ABW0IAK5_9BACT</name>
<dbReference type="Pfam" id="PF13290">
    <property type="entry name" value="CHB_HEX_C_1"/>
    <property type="match status" value="1"/>
</dbReference>
<dbReference type="Gene3D" id="3.20.20.80">
    <property type="entry name" value="Glycosidases"/>
    <property type="match status" value="1"/>
</dbReference>
<dbReference type="SUPFAM" id="SSF55545">
    <property type="entry name" value="beta-N-acetylhexosaminidase-like domain"/>
    <property type="match status" value="1"/>
</dbReference>
<reference evidence="11" key="1">
    <citation type="journal article" date="2019" name="Int. J. Syst. Evol. Microbiol.">
        <title>The Global Catalogue of Microorganisms (GCM) 10K type strain sequencing project: providing services to taxonomists for standard genome sequencing and annotation.</title>
        <authorList>
            <consortium name="The Broad Institute Genomics Platform"/>
            <consortium name="The Broad Institute Genome Sequencing Center for Infectious Disease"/>
            <person name="Wu L."/>
            <person name="Ma J."/>
        </authorList>
    </citation>
    <scope>NUCLEOTIDE SEQUENCE [LARGE SCALE GENOMIC DNA]</scope>
    <source>
        <strain evidence="11">CCUG 55250</strain>
    </source>
</reference>
<dbReference type="PANTHER" id="PTHR22600:SF57">
    <property type="entry name" value="BETA-N-ACETYLHEXOSAMINIDASE"/>
    <property type="match status" value="1"/>
</dbReference>
<dbReference type="CDD" id="cd06563">
    <property type="entry name" value="GH20_chitobiase-like"/>
    <property type="match status" value="1"/>
</dbReference>
<evidence type="ECO:0000259" key="9">
    <source>
        <dbReference type="Pfam" id="PF13290"/>
    </source>
</evidence>
<evidence type="ECO:0000256" key="4">
    <source>
        <dbReference type="ARBA" id="ARBA00022801"/>
    </source>
</evidence>
<proteinExistence type="inferred from homology"/>
<comment type="caution">
    <text evidence="10">The sequence shown here is derived from an EMBL/GenBank/DDBJ whole genome shotgun (WGS) entry which is preliminary data.</text>
</comment>
<evidence type="ECO:0000256" key="5">
    <source>
        <dbReference type="ARBA" id="ARBA00023295"/>
    </source>
</evidence>
<evidence type="ECO:0000313" key="11">
    <source>
        <dbReference type="Proteomes" id="UP001596106"/>
    </source>
</evidence>
<dbReference type="Gene3D" id="2.60.120.260">
    <property type="entry name" value="Galactose-binding domain-like"/>
    <property type="match status" value="1"/>
</dbReference>
<protein>
    <recommendedName>
        <fullName evidence="3">beta-N-acetylhexosaminidase</fullName>
        <ecNumber evidence="3">3.2.1.52</ecNumber>
    </recommendedName>
</protein>
<accession>A0ABW0IAK5</accession>
<dbReference type="InterPro" id="IPR025705">
    <property type="entry name" value="Beta_hexosaminidase_sua/sub"/>
</dbReference>
<evidence type="ECO:0000256" key="1">
    <source>
        <dbReference type="ARBA" id="ARBA00001231"/>
    </source>
</evidence>
<feature type="domain" description="GH29D-like beta-sandwich" evidence="9">
    <location>
        <begin position="568"/>
        <end position="622"/>
    </location>
</feature>
<keyword evidence="4" id="KW-0378">Hydrolase</keyword>
<evidence type="ECO:0000256" key="3">
    <source>
        <dbReference type="ARBA" id="ARBA00012663"/>
    </source>
</evidence>
<comment type="similarity">
    <text evidence="2">Belongs to the glycosyl hydrolase 20 family.</text>
</comment>
<evidence type="ECO:0000256" key="2">
    <source>
        <dbReference type="ARBA" id="ARBA00006285"/>
    </source>
</evidence>
<dbReference type="SUPFAM" id="SSF51445">
    <property type="entry name" value="(Trans)glycosidases"/>
    <property type="match status" value="1"/>
</dbReference>
<comment type="catalytic activity">
    <reaction evidence="1">
        <text>Hydrolysis of terminal non-reducing N-acetyl-D-hexosamine residues in N-acetyl-beta-D-hexosaminides.</text>
        <dbReference type="EC" id="3.2.1.52"/>
    </reaction>
</comment>
<dbReference type="InterPro" id="IPR015883">
    <property type="entry name" value="Glyco_hydro_20_cat"/>
</dbReference>
<dbReference type="InterPro" id="IPR000421">
    <property type="entry name" value="FA58C"/>
</dbReference>
<dbReference type="PANTHER" id="PTHR22600">
    <property type="entry name" value="BETA-HEXOSAMINIDASE"/>
    <property type="match status" value="1"/>
</dbReference>
<dbReference type="InterPro" id="IPR029018">
    <property type="entry name" value="Hex-like_dom2"/>
</dbReference>
<sequence>MRHIAARMGWGWLGLLLAFSGFGQSEAVYPIIPKPARLENRAGRFVFTNTTVLQIPATRPELRTIAEHFVHQLHAASDLTVRIQQTTETASANQQIRFEPVADARLGDEGYRLDISPATILIEATQPAGFFYAVQSLYQLLPPAVFSPKSTSFSSNWSVPACRIDDQPRFRYRGLHLDVTRHFFPVSFIKKYIDLLALHKFNTFHWHLTDDQGWRIEIKKYPRLTQVGGWRKETLIGHYYESEPQQFDGQPYGGFYTQDEVRDVVQYAKSKYVTIIPEIETPGHALAILAAYPELGCAGGPYETATKWGIFSDILCPHEKTFSFLQDVLTEVMALFPGPYIHIGGDEAPKTAWKKSAFCQRLMKQLKLKNENQLQRYFTARLDRWVSAKGRRMIGWDEIMDGESPAARVSTGAVVMSWRGTAGGLKAARQGHDVIMTPENYVYLDHYQGDRAQEPLAFGRFTPLEETYSYDPVPADLPVSVQQHILGVQACVWTEYLKTPEQVEYMAWPRAAAVAEIAWTSAEQKSWPDFTQRLPVLFQRLDFLQTRYARTYYAVKADPVPQTDGRLRLSLSGSEPEIDVRYTTDGSVPGVESSRYDQPLLLSRPTTIRAVVVRNGRVLGPVQSWDFAVSKAIGKSLQLATPVTRPKTAEASMLIDGQVGNTVGYLEEMQGVAGVKTANLSATIDLGEPQPVQQVTIGLVKATAGNILLPKTVEVAVSEDGQKFRTVKTVALDPTERGKKAIIRQTLTFEPVRSRFVRIIARNVGKVPAGMPKAGQDAWVMADELTID</sequence>
<dbReference type="Pfam" id="PF02838">
    <property type="entry name" value="Glyco_hydro_20b"/>
    <property type="match status" value="1"/>
</dbReference>
<evidence type="ECO:0000259" key="8">
    <source>
        <dbReference type="Pfam" id="PF02838"/>
    </source>
</evidence>
<dbReference type="InterPro" id="IPR059177">
    <property type="entry name" value="GH29D-like_dom"/>
</dbReference>
<dbReference type="SUPFAM" id="SSF49785">
    <property type="entry name" value="Galactose-binding domain-like"/>
    <property type="match status" value="1"/>
</dbReference>
<organism evidence="10 11">
    <name type="scientific">Larkinella bovis</name>
    <dbReference type="NCBI Taxonomy" id="683041"/>
    <lineage>
        <taxon>Bacteria</taxon>
        <taxon>Pseudomonadati</taxon>
        <taxon>Bacteroidota</taxon>
        <taxon>Cytophagia</taxon>
        <taxon>Cytophagales</taxon>
        <taxon>Spirosomataceae</taxon>
        <taxon>Larkinella</taxon>
    </lineage>
</organism>
<dbReference type="PRINTS" id="PR00738">
    <property type="entry name" value="GLHYDRLASE20"/>
</dbReference>
<feature type="domain" description="F5/8 type C" evidence="7">
    <location>
        <begin position="680"/>
        <end position="763"/>
    </location>
</feature>
<dbReference type="Proteomes" id="UP001596106">
    <property type="component" value="Unassembled WGS sequence"/>
</dbReference>
<dbReference type="Pfam" id="PF00754">
    <property type="entry name" value="F5_F8_type_C"/>
    <property type="match status" value="1"/>
</dbReference>
<dbReference type="EMBL" id="JBHSMA010000002">
    <property type="protein sequence ID" value="MFC5409563.1"/>
    <property type="molecule type" value="Genomic_DNA"/>
</dbReference>
<evidence type="ECO:0000259" key="7">
    <source>
        <dbReference type="Pfam" id="PF00754"/>
    </source>
</evidence>
<dbReference type="EC" id="3.2.1.52" evidence="3"/>
<feature type="domain" description="Beta-hexosaminidase bacterial type N-terminal" evidence="8">
    <location>
        <begin position="29"/>
        <end position="167"/>
    </location>
</feature>
<keyword evidence="5" id="KW-0326">Glycosidase</keyword>
<evidence type="ECO:0000259" key="6">
    <source>
        <dbReference type="Pfam" id="PF00728"/>
    </source>
</evidence>
<feature type="domain" description="Glycoside hydrolase family 20 catalytic" evidence="6">
    <location>
        <begin position="170"/>
        <end position="521"/>
    </location>
</feature>
<dbReference type="Gene3D" id="3.30.379.10">
    <property type="entry name" value="Chitobiase/beta-hexosaminidase domain 2-like"/>
    <property type="match status" value="1"/>
</dbReference>
<gene>
    <name evidence="10" type="ORF">ACFPMF_09610</name>
</gene>
<dbReference type="InterPro" id="IPR008979">
    <property type="entry name" value="Galactose-bd-like_sf"/>
</dbReference>